<organism evidence="2 3">
    <name type="scientific">Priestia filamentosa</name>
    <dbReference type="NCBI Taxonomy" id="1402861"/>
    <lineage>
        <taxon>Bacteria</taxon>
        <taxon>Bacillati</taxon>
        <taxon>Bacillota</taxon>
        <taxon>Bacilli</taxon>
        <taxon>Bacillales</taxon>
        <taxon>Bacillaceae</taxon>
        <taxon>Priestia</taxon>
    </lineage>
</organism>
<dbReference type="KEGG" id="beo:BEH_06780"/>
<dbReference type="PATRIC" id="fig|135735.6.peg.1362"/>
<proteinExistence type="inferred from homology"/>
<dbReference type="GO" id="GO:0005886">
    <property type="term" value="C:plasma membrane"/>
    <property type="evidence" value="ECO:0007669"/>
    <property type="project" value="TreeGrafter"/>
</dbReference>
<dbReference type="Proteomes" id="UP000036202">
    <property type="component" value="Chromosome"/>
</dbReference>
<dbReference type="PANTHER" id="PTHR42709">
    <property type="entry name" value="ALKALINE PHOSPHATASE LIKE PROTEIN"/>
    <property type="match status" value="1"/>
</dbReference>
<dbReference type="PANTHER" id="PTHR42709:SF9">
    <property type="entry name" value="ALKALINE PHOSPHATASE LIKE PROTEIN"/>
    <property type="match status" value="1"/>
</dbReference>
<dbReference type="InterPro" id="IPR032816">
    <property type="entry name" value="VTT_dom"/>
</dbReference>
<dbReference type="InterPro" id="IPR051311">
    <property type="entry name" value="DedA_domain"/>
</dbReference>
<comment type="similarity">
    <text evidence="1">Belongs to the DedA family.</text>
</comment>
<accession>A0A231S9L0</accession>
<gene>
    <name evidence="2" type="ORF">BEH_06780</name>
</gene>
<dbReference type="AlphaFoldDB" id="A0A0H4KCL2"/>
<reference evidence="2 3" key="1">
    <citation type="journal article" date="2015" name="PLoS ONE">
        <title>Genome Sequence of Bacillus endophyticus and Analysis of Its Companion Mechanism in the Ketogulonigenium vulgare-Bacillus Strain Consortium.</title>
        <authorList>
            <person name="Jia N."/>
            <person name="Du J."/>
            <person name="Ding M.Z."/>
            <person name="Gao F."/>
            <person name="Yuan Y.J."/>
        </authorList>
    </citation>
    <scope>NUCLEOTIDE SEQUENCE [LARGE SCALE GENOMIC DNA]</scope>
    <source>
        <strain evidence="2 3">Hbe603</strain>
    </source>
</reference>
<reference evidence="3" key="2">
    <citation type="submission" date="2015-06" db="EMBL/GenBank/DDBJ databases">
        <title>Genome Sequence of Bacillus endophyticus and Analysis of its Companion Mechanism in the Ketogulonigenium vulgare-Bacillus strain Consortium.</title>
        <authorList>
            <person name="Jia N."/>
            <person name="Du J."/>
            <person name="Ding M.-Z."/>
            <person name="Gao F."/>
            <person name="Yuan Y.-J."/>
        </authorList>
    </citation>
    <scope>NUCLEOTIDE SEQUENCE [LARGE SCALE GENOMIC DNA]</scope>
    <source>
        <strain evidence="3">Hbe603</strain>
    </source>
</reference>
<protein>
    <submittedName>
        <fullName evidence="2">Uncharacterized protein</fullName>
    </submittedName>
</protein>
<evidence type="ECO:0000313" key="2">
    <source>
        <dbReference type="EMBL" id="AKO91837.1"/>
    </source>
</evidence>
<sequence length="239" mass="27605">MKASLKKAFDRKVERENNKIKRQKTIVNFSEKAGGFMEFIDIVVFMKEYGVIVFILLLSLGMIGLIIPVSNELIVMTAGYFAAFLSQNDLLLWFLTWAGMTIGTLVNYSIGRWIGVPHLLKWKTLREKLSLERGQSFIERYKKSAFPISVFIPFIRHLIPYVAGTGKSPFFLFFSLTTFGNLVWTSLFFVAGTYFHKYISVMEETVTSYGLLCFILIFVLLMVIRKWTIRNKQKARMKG</sequence>
<keyword evidence="3" id="KW-1185">Reference proteome</keyword>
<evidence type="ECO:0000256" key="1">
    <source>
        <dbReference type="ARBA" id="ARBA00010792"/>
    </source>
</evidence>
<dbReference type="Pfam" id="PF09335">
    <property type="entry name" value="VTT_dom"/>
    <property type="match status" value="1"/>
</dbReference>
<evidence type="ECO:0000313" key="3">
    <source>
        <dbReference type="Proteomes" id="UP000036202"/>
    </source>
</evidence>
<dbReference type="EMBL" id="CP011974">
    <property type="protein sequence ID" value="AKO91837.1"/>
    <property type="molecule type" value="Genomic_DNA"/>
</dbReference>
<accession>A0A0H4KCL2</accession>
<name>A0A0H4KCL2_9BACI</name>